<protein>
    <submittedName>
        <fullName evidence="5">Glucose-fructose oxidoreductase domain-containing protein 1</fullName>
    </submittedName>
</protein>
<dbReference type="AlphaFoldDB" id="A0A9X6NGN9"/>
<dbReference type="Gene3D" id="3.30.360.10">
    <property type="entry name" value="Dihydrodipicolinate Reductase, domain 2"/>
    <property type="match status" value="1"/>
</dbReference>
<keyword evidence="2" id="KW-0560">Oxidoreductase</keyword>
<evidence type="ECO:0000313" key="5">
    <source>
        <dbReference type="EMBL" id="OWA53712.1"/>
    </source>
</evidence>
<evidence type="ECO:0000256" key="1">
    <source>
        <dbReference type="ARBA" id="ARBA00010928"/>
    </source>
</evidence>
<dbReference type="InterPro" id="IPR036291">
    <property type="entry name" value="NAD(P)-bd_dom_sf"/>
</dbReference>
<accession>A0A9X6NGN9</accession>
<dbReference type="OrthoDB" id="446809at2759"/>
<evidence type="ECO:0000259" key="4">
    <source>
        <dbReference type="Pfam" id="PF22725"/>
    </source>
</evidence>
<dbReference type="Proteomes" id="UP000192578">
    <property type="component" value="Unassembled WGS sequence"/>
</dbReference>
<dbReference type="PANTHER" id="PTHR43818:SF11">
    <property type="entry name" value="BCDNA.GH03377"/>
    <property type="match status" value="1"/>
</dbReference>
<dbReference type="SUPFAM" id="SSF51735">
    <property type="entry name" value="NAD(P)-binding Rossmann-fold domains"/>
    <property type="match status" value="1"/>
</dbReference>
<comment type="similarity">
    <text evidence="1">Belongs to the Gfo/Idh/MocA family.</text>
</comment>
<dbReference type="EMBL" id="MTYJ01000340">
    <property type="protein sequence ID" value="OWA53712.1"/>
    <property type="molecule type" value="Genomic_DNA"/>
</dbReference>
<dbReference type="SUPFAM" id="SSF55347">
    <property type="entry name" value="Glyceraldehyde-3-phosphate dehydrogenase-like, C-terminal domain"/>
    <property type="match status" value="1"/>
</dbReference>
<name>A0A9X6NGN9_HYPEX</name>
<comment type="caution">
    <text evidence="5">The sequence shown here is derived from an EMBL/GenBank/DDBJ whole genome shotgun (WGS) entry which is preliminary data.</text>
</comment>
<evidence type="ECO:0000256" key="2">
    <source>
        <dbReference type="ARBA" id="ARBA00023002"/>
    </source>
</evidence>
<evidence type="ECO:0000259" key="3">
    <source>
        <dbReference type="Pfam" id="PF01408"/>
    </source>
</evidence>
<feature type="domain" description="GFO/IDH/MocA-like oxidoreductase" evidence="4">
    <location>
        <begin position="130"/>
        <end position="263"/>
    </location>
</feature>
<dbReference type="Pfam" id="PF01408">
    <property type="entry name" value="GFO_IDH_MocA"/>
    <property type="match status" value="1"/>
</dbReference>
<dbReference type="InterPro" id="IPR050463">
    <property type="entry name" value="Gfo/Idh/MocA_oxidrdct_glycsds"/>
</dbReference>
<evidence type="ECO:0000313" key="6">
    <source>
        <dbReference type="Proteomes" id="UP000192578"/>
    </source>
</evidence>
<dbReference type="PANTHER" id="PTHR43818">
    <property type="entry name" value="BCDNA.GH03377"/>
    <property type="match status" value="1"/>
</dbReference>
<organism evidence="5 6">
    <name type="scientific">Hypsibius exemplaris</name>
    <name type="common">Freshwater tardigrade</name>
    <dbReference type="NCBI Taxonomy" id="2072580"/>
    <lineage>
        <taxon>Eukaryota</taxon>
        <taxon>Metazoa</taxon>
        <taxon>Ecdysozoa</taxon>
        <taxon>Tardigrada</taxon>
        <taxon>Eutardigrada</taxon>
        <taxon>Parachela</taxon>
        <taxon>Hypsibioidea</taxon>
        <taxon>Hypsibiidae</taxon>
        <taxon>Hypsibius</taxon>
    </lineage>
</organism>
<proteinExistence type="inferred from homology"/>
<feature type="domain" description="Gfo/Idh/MocA-like oxidoreductase N-terminal" evidence="3">
    <location>
        <begin position="4"/>
        <end position="110"/>
    </location>
</feature>
<keyword evidence="6" id="KW-1185">Reference proteome</keyword>
<dbReference type="GO" id="GO:0000166">
    <property type="term" value="F:nucleotide binding"/>
    <property type="evidence" value="ECO:0007669"/>
    <property type="project" value="InterPro"/>
</dbReference>
<dbReference type="InterPro" id="IPR000683">
    <property type="entry name" value="Gfo/Idh/MocA-like_OxRdtase_N"/>
</dbReference>
<dbReference type="InterPro" id="IPR055170">
    <property type="entry name" value="GFO_IDH_MocA-like_dom"/>
</dbReference>
<reference evidence="6" key="1">
    <citation type="submission" date="2017-01" db="EMBL/GenBank/DDBJ databases">
        <title>Comparative genomics of anhydrobiosis in the tardigrade Hypsibius dujardini.</title>
        <authorList>
            <person name="Yoshida Y."/>
            <person name="Koutsovoulos G."/>
            <person name="Laetsch D."/>
            <person name="Stevens L."/>
            <person name="Kumar S."/>
            <person name="Horikawa D."/>
            <person name="Ishino K."/>
            <person name="Komine S."/>
            <person name="Tomita M."/>
            <person name="Blaxter M."/>
            <person name="Arakawa K."/>
        </authorList>
    </citation>
    <scope>NUCLEOTIDE SEQUENCE [LARGE SCALE GENOMIC DNA]</scope>
    <source>
        <strain evidence="6">Z151</strain>
    </source>
</reference>
<sequence length="397" mass="43875">MLPKIAFFGTNALAAALIAELQRLDFEIVGLWDQHLKTSSAWCAHFKIPVASDSIEELLKDQEVDLVIVCALPHFHREITTKALAAGKHVICEPPLGLTGSDNAAIMELAVYYPSMTLSTFGMRHLPGVKAAKKALTDNLIGSIQAFEISLHCGPSEIAERMPYDSTCLRELAAGPLFSAAIHLTDLMHHLAGQRVYTVCGTVKRFQKNPPQFKYDQHLTREDFIMWQGILEGDIPCNTVINNNFPGKFELRFTISGEKGSLVLDGDGGLFLETPGREQRDVIVSVDQSNSQSEAPLQRAPLQMGQRFDYRHPELVVKGVAAMCASLKEAFEPLPERRHWSAEQLTGAGTFRDCQYARAVVDAVKRSSETRRWTEVRIPTKALDGGSLSVSLARFTA</sequence>
<dbReference type="Gene3D" id="3.40.50.720">
    <property type="entry name" value="NAD(P)-binding Rossmann-like Domain"/>
    <property type="match status" value="1"/>
</dbReference>
<dbReference type="Pfam" id="PF22725">
    <property type="entry name" value="GFO_IDH_MocA_C3"/>
    <property type="match status" value="1"/>
</dbReference>
<gene>
    <name evidence="5" type="ORF">BV898_18134</name>
</gene>
<dbReference type="GO" id="GO:0016491">
    <property type="term" value="F:oxidoreductase activity"/>
    <property type="evidence" value="ECO:0007669"/>
    <property type="project" value="UniProtKB-KW"/>
</dbReference>